<keyword evidence="5 7" id="KW-0472">Membrane</keyword>
<dbReference type="GO" id="GO:0010256">
    <property type="term" value="P:endomembrane system organization"/>
    <property type="evidence" value="ECO:0007669"/>
    <property type="project" value="TreeGrafter"/>
</dbReference>
<organism evidence="8 9">
    <name type="scientific">Rhodamnia argentea</name>
    <dbReference type="NCBI Taxonomy" id="178133"/>
    <lineage>
        <taxon>Eukaryota</taxon>
        <taxon>Viridiplantae</taxon>
        <taxon>Streptophyta</taxon>
        <taxon>Embryophyta</taxon>
        <taxon>Tracheophyta</taxon>
        <taxon>Spermatophyta</taxon>
        <taxon>Magnoliopsida</taxon>
        <taxon>eudicotyledons</taxon>
        <taxon>Gunneridae</taxon>
        <taxon>Pentapetalae</taxon>
        <taxon>rosids</taxon>
        <taxon>malvids</taxon>
        <taxon>Myrtales</taxon>
        <taxon>Myrtaceae</taxon>
        <taxon>Myrtoideae</taxon>
        <taxon>Myrteae</taxon>
        <taxon>Australasian group</taxon>
        <taxon>Rhodamnia</taxon>
    </lineage>
</organism>
<proteinExistence type="inferred from homology"/>
<dbReference type="Proteomes" id="UP000827889">
    <property type="component" value="Chromosome 6"/>
</dbReference>
<keyword evidence="3 7" id="KW-0812">Transmembrane</keyword>
<dbReference type="PANTHER" id="PTHR31621:SF5">
    <property type="entry name" value="PROTEIN DMP10"/>
    <property type="match status" value="1"/>
</dbReference>
<evidence type="ECO:0000313" key="9">
    <source>
        <dbReference type="RefSeq" id="XP_030545532.1"/>
    </source>
</evidence>
<name>A0A8B8QH25_9MYRT</name>
<evidence type="ECO:0000256" key="7">
    <source>
        <dbReference type="SAM" id="Phobius"/>
    </source>
</evidence>
<evidence type="ECO:0000313" key="8">
    <source>
        <dbReference type="Proteomes" id="UP000827889"/>
    </source>
</evidence>
<gene>
    <name evidence="9" type="primary">LOC115751710</name>
</gene>
<comment type="subcellular location">
    <subcellularLocation>
        <location evidence="1">Membrane</location>
        <topology evidence="1">Multi-pass membrane protein</topology>
    </subcellularLocation>
</comment>
<dbReference type="GO" id="GO:0005737">
    <property type="term" value="C:cytoplasm"/>
    <property type="evidence" value="ECO:0007669"/>
    <property type="project" value="UniProtKB-ARBA"/>
</dbReference>
<dbReference type="KEGG" id="rarg:115751710"/>
<feature type="transmembrane region" description="Helical" evidence="7">
    <location>
        <begin position="74"/>
        <end position="93"/>
    </location>
</feature>
<sequence>MADPSLPSPNDEAKLATQTPAKSLPKPSSQHALPKTLASASNFANLLPTGTVLSFQALIPSFSDNGSCRLYNKYLASSLIGLSAVVCYLSSFADSFRGKDGKLHYGIATFGGFYIFDYRHCEGDVKNDTEMKKLRISFVDVVHAFVSLIVFLIFAFSNRMCGLVSFPKQEPREKN</sequence>
<feature type="transmembrane region" description="Helical" evidence="7">
    <location>
        <begin position="136"/>
        <end position="156"/>
    </location>
</feature>
<evidence type="ECO:0000256" key="6">
    <source>
        <dbReference type="SAM" id="MobiDB-lite"/>
    </source>
</evidence>
<dbReference type="GO" id="GO:0016020">
    <property type="term" value="C:membrane"/>
    <property type="evidence" value="ECO:0007669"/>
    <property type="project" value="UniProtKB-SubCell"/>
</dbReference>
<dbReference type="RefSeq" id="XP_030545532.1">
    <property type="nucleotide sequence ID" value="XM_030689672.2"/>
</dbReference>
<dbReference type="InterPro" id="IPR007770">
    <property type="entry name" value="DMP"/>
</dbReference>
<evidence type="ECO:0000256" key="2">
    <source>
        <dbReference type="ARBA" id="ARBA00008707"/>
    </source>
</evidence>
<accession>A0A8B8QH25</accession>
<evidence type="ECO:0000256" key="5">
    <source>
        <dbReference type="ARBA" id="ARBA00023136"/>
    </source>
</evidence>
<keyword evidence="4 7" id="KW-1133">Transmembrane helix</keyword>
<protein>
    <submittedName>
        <fullName evidence="9">Protein DMP3</fullName>
    </submittedName>
</protein>
<feature type="region of interest" description="Disordered" evidence="6">
    <location>
        <begin position="1"/>
        <end position="32"/>
    </location>
</feature>
<dbReference type="GeneID" id="115751710"/>
<comment type="similarity">
    <text evidence="2">Belongs to the plant DMP1 protein family.</text>
</comment>
<reference evidence="9" key="1">
    <citation type="submission" date="2025-08" db="UniProtKB">
        <authorList>
            <consortium name="RefSeq"/>
        </authorList>
    </citation>
    <scope>IDENTIFICATION</scope>
    <source>
        <tissue evidence="9">Leaf</tissue>
    </source>
</reference>
<feature type="compositionally biased region" description="Polar residues" evidence="6">
    <location>
        <begin position="16"/>
        <end position="31"/>
    </location>
</feature>
<dbReference type="Pfam" id="PF05078">
    <property type="entry name" value="DUF679"/>
    <property type="match status" value="1"/>
</dbReference>
<keyword evidence="8" id="KW-1185">Reference proteome</keyword>
<evidence type="ECO:0000256" key="4">
    <source>
        <dbReference type="ARBA" id="ARBA00022989"/>
    </source>
</evidence>
<dbReference type="OrthoDB" id="657601at2759"/>
<evidence type="ECO:0000256" key="3">
    <source>
        <dbReference type="ARBA" id="ARBA00022692"/>
    </source>
</evidence>
<evidence type="ECO:0000256" key="1">
    <source>
        <dbReference type="ARBA" id="ARBA00004141"/>
    </source>
</evidence>
<dbReference type="PANTHER" id="PTHR31621">
    <property type="entry name" value="PROTEIN DMP3"/>
    <property type="match status" value="1"/>
</dbReference>
<dbReference type="AlphaFoldDB" id="A0A8B8QH25"/>